<sequence>MEFSKGSDYSKMIYIGPCPCNCYFYCHNEASQFTSENCPSRAIFDYDVKTTRGKTAGANVTNGSTNTTKNYSSMKQNTEAGTVRTIVHSKSSERMTQEYFLTTNRGKGGRETSPGPVIIPSSLDSSKYCDKSTTSAEVSLSSEISELTSAEKIDELSTAPDILSNALHGTSLTFKTFSGGFTSFASDGIVASSGDIQLVQTEREKEPTTLRMAKQSTGTRSRRSVRNHSTESAATSLVTIEALENTVLALDTTTADIIYGFFSHQTTNNRRSEVVTSKTSVSAAFEALFSPSILRATKTAFSSRKGTSRFLYSASAGVHAERDTHFTLEWPMSTSISTTESNPNTITRPVEVINTEANGYSTVLNHHGATNTIPSSQKMVSAPLQEELLSTQTSAKHTSLPTTSERYNGQSDKTVSTHALHLIPSSLTSTASITSRKSSFPGNVASTFESTATIPMTLALGHKVPLTSNIEKYSISYSSLTAPRKVYISAEAQNELTSTQATLFANNDSTEHMPVTQPTTDRTNMTASLSDHCKRPCPSAYEEGPEYCYRILSAKDSSTYRRVNMKIYF</sequence>
<evidence type="ECO:0000313" key="3">
    <source>
        <dbReference type="Proteomes" id="UP000054495"/>
    </source>
</evidence>
<evidence type="ECO:0000256" key="1">
    <source>
        <dbReference type="SAM" id="MobiDB-lite"/>
    </source>
</evidence>
<feature type="region of interest" description="Disordered" evidence="1">
    <location>
        <begin position="391"/>
        <end position="410"/>
    </location>
</feature>
<proteinExistence type="predicted"/>
<gene>
    <name evidence="2" type="ORF">ANCCEY_10536</name>
</gene>
<name>A0A0D6LK56_9BILA</name>
<protein>
    <submittedName>
        <fullName evidence="2">Uncharacterized protein</fullName>
    </submittedName>
</protein>
<evidence type="ECO:0000313" key="2">
    <source>
        <dbReference type="EMBL" id="EPB70366.1"/>
    </source>
</evidence>
<dbReference type="Proteomes" id="UP000054495">
    <property type="component" value="Unassembled WGS sequence"/>
</dbReference>
<dbReference type="AlphaFoldDB" id="A0A0D6LK56"/>
<keyword evidence="3" id="KW-1185">Reference proteome</keyword>
<feature type="region of interest" description="Disordered" evidence="1">
    <location>
        <begin position="205"/>
        <end position="231"/>
    </location>
</feature>
<organism evidence="2 3">
    <name type="scientific">Ancylostoma ceylanicum</name>
    <dbReference type="NCBI Taxonomy" id="53326"/>
    <lineage>
        <taxon>Eukaryota</taxon>
        <taxon>Metazoa</taxon>
        <taxon>Ecdysozoa</taxon>
        <taxon>Nematoda</taxon>
        <taxon>Chromadorea</taxon>
        <taxon>Rhabditida</taxon>
        <taxon>Rhabditina</taxon>
        <taxon>Rhabditomorpha</taxon>
        <taxon>Strongyloidea</taxon>
        <taxon>Ancylostomatidae</taxon>
        <taxon>Ancylostomatinae</taxon>
        <taxon>Ancylostoma</taxon>
    </lineage>
</organism>
<dbReference type="EMBL" id="KE125198">
    <property type="protein sequence ID" value="EPB70366.1"/>
    <property type="molecule type" value="Genomic_DNA"/>
</dbReference>
<reference evidence="2 3" key="1">
    <citation type="submission" date="2013-05" db="EMBL/GenBank/DDBJ databases">
        <title>Draft genome of the parasitic nematode Anyclostoma ceylanicum.</title>
        <authorList>
            <person name="Mitreva M."/>
        </authorList>
    </citation>
    <scope>NUCLEOTIDE SEQUENCE [LARGE SCALE GENOMIC DNA]</scope>
</reference>
<accession>A0A0D6LK56</accession>